<accession>A0A956RPZ2</accession>
<proteinExistence type="predicted"/>
<organism evidence="2 3">
    <name type="scientific">Eiseniibacteriota bacterium</name>
    <dbReference type="NCBI Taxonomy" id="2212470"/>
    <lineage>
        <taxon>Bacteria</taxon>
        <taxon>Candidatus Eiseniibacteriota</taxon>
    </lineage>
</organism>
<sequence>MTQNVGVRPSAAGFETDRVRRDWIGLGVVLALFLFVGGLGRIWLSVAVADHGSQVHQLEQRIETLRVDLSIATDELARRRAYADIAESAAAIGFERVEQAHWVPLREEAPAPAGVFDQLATDLRRGSQLILTEALAGERSWEPGRADRR</sequence>
<dbReference type="EMBL" id="JAGQHR010000448">
    <property type="protein sequence ID" value="MCA9728683.1"/>
    <property type="molecule type" value="Genomic_DNA"/>
</dbReference>
<keyword evidence="1" id="KW-0472">Membrane</keyword>
<feature type="transmembrane region" description="Helical" evidence="1">
    <location>
        <begin position="23"/>
        <end position="44"/>
    </location>
</feature>
<comment type="caution">
    <text evidence="2">The sequence shown here is derived from an EMBL/GenBank/DDBJ whole genome shotgun (WGS) entry which is preliminary data.</text>
</comment>
<reference evidence="2" key="1">
    <citation type="submission" date="2020-04" db="EMBL/GenBank/DDBJ databases">
        <authorList>
            <person name="Zhang T."/>
        </authorList>
    </citation>
    <scope>NUCLEOTIDE SEQUENCE</scope>
    <source>
        <strain evidence="2">HKST-UBA01</strain>
    </source>
</reference>
<evidence type="ECO:0000313" key="2">
    <source>
        <dbReference type="EMBL" id="MCA9728683.1"/>
    </source>
</evidence>
<dbReference type="AlphaFoldDB" id="A0A956RPZ2"/>
<reference evidence="2" key="2">
    <citation type="journal article" date="2021" name="Microbiome">
        <title>Successional dynamics and alternative stable states in a saline activated sludge microbial community over 9 years.</title>
        <authorList>
            <person name="Wang Y."/>
            <person name="Ye J."/>
            <person name="Ju F."/>
            <person name="Liu L."/>
            <person name="Boyd J.A."/>
            <person name="Deng Y."/>
            <person name="Parks D.H."/>
            <person name="Jiang X."/>
            <person name="Yin X."/>
            <person name="Woodcroft B.J."/>
            <person name="Tyson G.W."/>
            <person name="Hugenholtz P."/>
            <person name="Polz M.F."/>
            <person name="Zhang T."/>
        </authorList>
    </citation>
    <scope>NUCLEOTIDE SEQUENCE</scope>
    <source>
        <strain evidence="2">HKST-UBA01</strain>
    </source>
</reference>
<keyword evidence="1" id="KW-0812">Transmembrane</keyword>
<dbReference type="Proteomes" id="UP000697710">
    <property type="component" value="Unassembled WGS sequence"/>
</dbReference>
<name>A0A956RPZ2_UNCEI</name>
<evidence type="ECO:0000313" key="3">
    <source>
        <dbReference type="Proteomes" id="UP000697710"/>
    </source>
</evidence>
<protein>
    <submittedName>
        <fullName evidence="2">Uncharacterized protein</fullName>
    </submittedName>
</protein>
<keyword evidence="1" id="KW-1133">Transmembrane helix</keyword>
<evidence type="ECO:0000256" key="1">
    <source>
        <dbReference type="SAM" id="Phobius"/>
    </source>
</evidence>
<gene>
    <name evidence="2" type="ORF">KC729_13420</name>
</gene>